<dbReference type="PIRSF" id="PIRSF036893">
    <property type="entry name" value="Lipocalin_ApoD"/>
    <property type="match status" value="1"/>
</dbReference>
<dbReference type="Pfam" id="PF08212">
    <property type="entry name" value="Lipocalin_2"/>
    <property type="match status" value="1"/>
</dbReference>
<keyword evidence="5" id="KW-1185">Reference proteome</keyword>
<dbReference type="RefSeq" id="WP_061835154.1">
    <property type="nucleotide sequence ID" value="NZ_LUKE01000002.1"/>
</dbReference>
<dbReference type="InterPro" id="IPR012674">
    <property type="entry name" value="Calycin"/>
</dbReference>
<evidence type="ECO:0000259" key="3">
    <source>
        <dbReference type="Pfam" id="PF08212"/>
    </source>
</evidence>
<feature type="domain" description="Lipocalin/cytosolic fatty-acid binding" evidence="3">
    <location>
        <begin position="33"/>
        <end position="175"/>
    </location>
</feature>
<comment type="similarity">
    <text evidence="1 2">Belongs to the calycin superfamily. Lipocalin family.</text>
</comment>
<evidence type="ECO:0000256" key="2">
    <source>
        <dbReference type="PIRNR" id="PIRNR036893"/>
    </source>
</evidence>
<dbReference type="EMBL" id="LUKE01000002">
    <property type="protein sequence ID" value="KYG64643.1"/>
    <property type="molecule type" value="Genomic_DNA"/>
</dbReference>
<sequence length="177" mass="20677">MKLMALLVMSSLILGCATSSLQEHKELKPSTSIEIHRYMGDWYVIANIPTMIEREAVNAIESYRWDDAEKRIYIDYSHHHSSPEGQVTSFLQEAWISDGRSNSEWKVRPIWPLQFDYMILDVAQDYSYSLVGVPDRSYVWIMSRQPKMPEEIYTRLVSRAEALGFDVSKLRKVPQVW</sequence>
<organism evidence="4 5">
    <name type="scientific">Bdellovibrio bacteriovorus</name>
    <dbReference type="NCBI Taxonomy" id="959"/>
    <lineage>
        <taxon>Bacteria</taxon>
        <taxon>Pseudomonadati</taxon>
        <taxon>Bdellovibrionota</taxon>
        <taxon>Bdellovibrionia</taxon>
        <taxon>Bdellovibrionales</taxon>
        <taxon>Pseudobdellovibrionaceae</taxon>
        <taxon>Bdellovibrio</taxon>
    </lineage>
</organism>
<dbReference type="PANTHER" id="PTHR10612">
    <property type="entry name" value="APOLIPOPROTEIN D"/>
    <property type="match status" value="1"/>
</dbReference>
<dbReference type="OrthoDB" id="5292902at2"/>
<dbReference type="PRINTS" id="PR01171">
    <property type="entry name" value="BCTLIPOCALIN"/>
</dbReference>
<dbReference type="GO" id="GO:0006950">
    <property type="term" value="P:response to stress"/>
    <property type="evidence" value="ECO:0007669"/>
    <property type="project" value="UniProtKB-ARBA"/>
</dbReference>
<dbReference type="InterPro" id="IPR047202">
    <property type="entry name" value="Lipocalin_Blc-like_dom"/>
</dbReference>
<evidence type="ECO:0000313" key="4">
    <source>
        <dbReference type="EMBL" id="KYG64643.1"/>
    </source>
</evidence>
<dbReference type="InterPro" id="IPR000566">
    <property type="entry name" value="Lipocln_cytosolic_FA-bd_dom"/>
</dbReference>
<dbReference type="AlphaFoldDB" id="A0A150WLR5"/>
<dbReference type="PROSITE" id="PS51257">
    <property type="entry name" value="PROKAR_LIPOPROTEIN"/>
    <property type="match status" value="1"/>
</dbReference>
<gene>
    <name evidence="4" type="ORF">AZI86_10530</name>
</gene>
<reference evidence="4 5" key="1">
    <citation type="submission" date="2016-03" db="EMBL/GenBank/DDBJ databases">
        <authorList>
            <person name="Ploux O."/>
        </authorList>
    </citation>
    <scope>NUCLEOTIDE SEQUENCE [LARGE SCALE GENOMIC DNA]</scope>
    <source>
        <strain evidence="4 5">R0</strain>
    </source>
</reference>
<dbReference type="Proteomes" id="UP000075320">
    <property type="component" value="Unassembled WGS sequence"/>
</dbReference>
<dbReference type="SUPFAM" id="SSF50814">
    <property type="entry name" value="Lipocalins"/>
    <property type="match status" value="1"/>
</dbReference>
<dbReference type="InterPro" id="IPR022271">
    <property type="entry name" value="Lipocalin_ApoD"/>
</dbReference>
<proteinExistence type="inferred from homology"/>
<dbReference type="InterPro" id="IPR002446">
    <property type="entry name" value="Lipocalin_bac"/>
</dbReference>
<evidence type="ECO:0000256" key="1">
    <source>
        <dbReference type="ARBA" id="ARBA00006889"/>
    </source>
</evidence>
<protein>
    <recommendedName>
        <fullName evidence="3">Lipocalin/cytosolic fatty-acid binding domain-containing protein</fullName>
    </recommendedName>
</protein>
<comment type="caution">
    <text evidence="4">The sequence shown here is derived from an EMBL/GenBank/DDBJ whole genome shotgun (WGS) entry which is preliminary data.</text>
</comment>
<name>A0A150WLR5_BDEBC</name>
<evidence type="ECO:0000313" key="5">
    <source>
        <dbReference type="Proteomes" id="UP000075320"/>
    </source>
</evidence>
<dbReference type="Gene3D" id="2.40.128.20">
    <property type="match status" value="1"/>
</dbReference>
<dbReference type="PANTHER" id="PTHR10612:SF34">
    <property type="entry name" value="APOLIPOPROTEIN D"/>
    <property type="match status" value="1"/>
</dbReference>
<dbReference type="CDD" id="cd19438">
    <property type="entry name" value="lipocalin_Blc-like"/>
    <property type="match status" value="1"/>
</dbReference>
<accession>A0A150WLR5</accession>